<dbReference type="InterPro" id="IPR000863">
    <property type="entry name" value="Sulfotransferase_dom"/>
</dbReference>
<evidence type="ECO:0000259" key="3">
    <source>
        <dbReference type="Pfam" id="PF00685"/>
    </source>
</evidence>
<dbReference type="Gene3D" id="3.40.50.300">
    <property type="entry name" value="P-loop containing nucleotide triphosphate hydrolases"/>
    <property type="match status" value="1"/>
</dbReference>
<sequence length="302" mass="33563">MTSRSSTVGSALRRGIVAAGRSGIRGFGMATSTLRPDPDFLLIGAKRGGSTSFYYDLITHPQVAPLFPRPDHLPKAAATKGIHYFDSNYFRGRRWYASHLPSARARRAQQSSSGGPVITGEGSPYYLTHPEAPGRVARDLPKVKILAVLRDPVMRAHSHWKERVREGRESLSFSEALAAEQDRVGTDASKLADPRFYSYAHEHQTYLGQSRYGAALERWCQHVPRASICLVRSEDYYADPIAELDRVAKFLEISPGLFSTGEARNAAPGADLPESDRSQVRELLRPDAEVLRRLTGISWDWV</sequence>
<dbReference type="AlphaFoldDB" id="A0A1H1SR28"/>
<evidence type="ECO:0000313" key="5">
    <source>
        <dbReference type="Proteomes" id="UP000199103"/>
    </source>
</evidence>
<organism evidence="4 5">
    <name type="scientific">Microlunatus soli</name>
    <dbReference type="NCBI Taxonomy" id="630515"/>
    <lineage>
        <taxon>Bacteria</taxon>
        <taxon>Bacillati</taxon>
        <taxon>Actinomycetota</taxon>
        <taxon>Actinomycetes</taxon>
        <taxon>Propionibacteriales</taxon>
        <taxon>Propionibacteriaceae</taxon>
        <taxon>Microlunatus</taxon>
    </lineage>
</organism>
<keyword evidence="1 4" id="KW-0808">Transferase</keyword>
<gene>
    <name evidence="4" type="ORF">SAMN04489812_2107</name>
</gene>
<dbReference type="PANTHER" id="PTHR10605">
    <property type="entry name" value="HEPARAN SULFATE SULFOTRANSFERASE"/>
    <property type="match status" value="1"/>
</dbReference>
<dbReference type="SUPFAM" id="SSF52540">
    <property type="entry name" value="P-loop containing nucleoside triphosphate hydrolases"/>
    <property type="match status" value="1"/>
</dbReference>
<dbReference type="STRING" id="630515.SAMN04489812_2107"/>
<keyword evidence="5" id="KW-1185">Reference proteome</keyword>
<evidence type="ECO:0000313" key="4">
    <source>
        <dbReference type="EMBL" id="SDS50442.1"/>
    </source>
</evidence>
<proteinExistence type="predicted"/>
<dbReference type="InterPro" id="IPR037359">
    <property type="entry name" value="NST/OST"/>
</dbReference>
<dbReference type="GO" id="GO:0008146">
    <property type="term" value="F:sulfotransferase activity"/>
    <property type="evidence" value="ECO:0007669"/>
    <property type="project" value="InterPro"/>
</dbReference>
<dbReference type="Pfam" id="PF00685">
    <property type="entry name" value="Sulfotransfer_1"/>
    <property type="match status" value="1"/>
</dbReference>
<dbReference type="PANTHER" id="PTHR10605:SF56">
    <property type="entry name" value="BIFUNCTIONAL HEPARAN SULFATE N-DEACETYLASE_N-SULFOTRANSFERASE"/>
    <property type="match status" value="1"/>
</dbReference>
<dbReference type="Proteomes" id="UP000199103">
    <property type="component" value="Chromosome I"/>
</dbReference>
<reference evidence="4 5" key="1">
    <citation type="submission" date="2016-10" db="EMBL/GenBank/DDBJ databases">
        <authorList>
            <person name="de Groot N.N."/>
        </authorList>
    </citation>
    <scope>NUCLEOTIDE SEQUENCE [LARGE SCALE GENOMIC DNA]</scope>
    <source>
        <strain evidence="4 5">DSM 21800</strain>
    </source>
</reference>
<dbReference type="EMBL" id="LT629772">
    <property type="protein sequence ID" value="SDS50442.1"/>
    <property type="molecule type" value="Genomic_DNA"/>
</dbReference>
<dbReference type="InterPro" id="IPR027417">
    <property type="entry name" value="P-loop_NTPase"/>
</dbReference>
<evidence type="ECO:0000256" key="2">
    <source>
        <dbReference type="ARBA" id="ARBA00023180"/>
    </source>
</evidence>
<evidence type="ECO:0000256" key="1">
    <source>
        <dbReference type="ARBA" id="ARBA00022679"/>
    </source>
</evidence>
<name>A0A1H1SR28_9ACTN</name>
<keyword evidence="2" id="KW-0325">Glycoprotein</keyword>
<feature type="domain" description="Sulfotransferase" evidence="3">
    <location>
        <begin position="37"/>
        <end position="254"/>
    </location>
</feature>
<protein>
    <submittedName>
        <fullName evidence="4">Sulfotransferase domain-containing protein</fullName>
    </submittedName>
</protein>
<accession>A0A1H1SR28</accession>